<keyword evidence="2" id="KW-0547">Nucleotide-binding</keyword>
<evidence type="ECO:0000256" key="4">
    <source>
        <dbReference type="SAM" id="MobiDB-lite"/>
    </source>
</evidence>
<dbReference type="Gene3D" id="3.90.640.10">
    <property type="entry name" value="Actin, Chain A, domain 4"/>
    <property type="match status" value="1"/>
</dbReference>
<evidence type="ECO:0000313" key="6">
    <source>
        <dbReference type="Proteomes" id="UP000195667"/>
    </source>
</evidence>
<dbReference type="AlphaFoldDB" id="A0A1R4H5B5"/>
<dbReference type="PANTHER" id="PTHR42749">
    <property type="entry name" value="CELL SHAPE-DETERMINING PROTEIN MREB"/>
    <property type="match status" value="1"/>
</dbReference>
<name>A0A1R4H5B5_9GAMM</name>
<feature type="compositionally biased region" description="Low complexity" evidence="4">
    <location>
        <begin position="34"/>
        <end position="43"/>
    </location>
</feature>
<dbReference type="Proteomes" id="UP000195667">
    <property type="component" value="Unassembled WGS sequence"/>
</dbReference>
<dbReference type="GO" id="GO:0140662">
    <property type="term" value="F:ATP-dependent protein folding chaperone"/>
    <property type="evidence" value="ECO:0007669"/>
    <property type="project" value="InterPro"/>
</dbReference>
<dbReference type="CDD" id="cd10170">
    <property type="entry name" value="ASKHA_NBD_HSP70"/>
    <property type="match status" value="1"/>
</dbReference>
<gene>
    <name evidence="5" type="ORF">CRENPOLYSF1_190092</name>
</gene>
<proteinExistence type="inferred from homology"/>
<protein>
    <submittedName>
        <fullName evidence="5">DnaK-related protein</fullName>
    </submittedName>
</protein>
<dbReference type="SUPFAM" id="SSF53067">
    <property type="entry name" value="Actin-like ATPase domain"/>
    <property type="match status" value="2"/>
</dbReference>
<dbReference type="Gene3D" id="3.30.420.40">
    <property type="match status" value="2"/>
</dbReference>
<evidence type="ECO:0000313" key="5">
    <source>
        <dbReference type="EMBL" id="SJM91452.1"/>
    </source>
</evidence>
<dbReference type="PANTHER" id="PTHR42749:SF1">
    <property type="entry name" value="CELL SHAPE-DETERMINING PROTEIN MREB"/>
    <property type="match status" value="1"/>
</dbReference>
<sequence length="725" mass="78216">MSLFDHIKKKQAAKTEAKPVAPDVEVSAAKPPKVTETIAEAPTPTEPEIVVAAVVEPEPELIAVVEPEPEPEISTPAPVEAVIDAAPISTEPAVNTPAAPSPQATTMSTPAIDTRSDRHYSIGIDLGTTHCVLSYADITDIQDDEFNLHVMPIPQLTAPGMVEDGKQLPSFLYQPHAAELAENTIVLPWTAHPEHLVGEIARNLGSKTPIRLVSSAKSWLCHAGVDCKAPILPVDAPDEIARISPFAATTAFLQHLCDAWKYAHPNAPLSEQSLVITVPASFDPAARELTIESARSVGLGQAILLEEPQAALYSWIEKSQGKWRTQAKCGDIILVVDIGGGTTDLSLIAVTEHGGNLELTRVAVGDHILLGGDNMDLALAYTVKAKLEQDGKRLEPWQLQALTHACREAKEKIFNSADVDSMPIVVANRSSSLIGGNLRTELTRDEVNSVLVEGFFPQVNVSERPVSRTRTGLRTTGLPYAQDAGITRHLAAFLTKQQGATEDLKDINLPANATFLHPTAVLFNGGVLKAQPLANRLMQVMNSWLSTEQAPEARLLAGADLDLAVARGASYYGYVRKGKGVRIKGGTAASYYVGVESAMPAVPGRPPELEALCIAPFGMEEGTQQELPDDEFGLVIGEPVRFRFFASTTRREDRVGTRLDHWTADEISELDEIEVTLPEEGFRAGEVIPVHLCAAVTEVGTLELQAVSHKNNSRWKIELDVRGKD</sequence>
<accession>A0A1R4H5B5</accession>
<organism evidence="5 6">
    <name type="scientific">Crenothrix polyspora</name>
    <dbReference type="NCBI Taxonomy" id="360316"/>
    <lineage>
        <taxon>Bacteria</taxon>
        <taxon>Pseudomonadati</taxon>
        <taxon>Pseudomonadota</taxon>
        <taxon>Gammaproteobacteria</taxon>
        <taxon>Methylococcales</taxon>
        <taxon>Crenotrichaceae</taxon>
        <taxon>Crenothrix</taxon>
    </lineage>
</organism>
<dbReference type="InterPro" id="IPR043129">
    <property type="entry name" value="ATPase_NBD"/>
</dbReference>
<reference evidence="6" key="1">
    <citation type="submission" date="2017-02" db="EMBL/GenBank/DDBJ databases">
        <authorList>
            <person name="Daims H."/>
        </authorList>
    </citation>
    <scope>NUCLEOTIDE SEQUENCE [LARGE SCALE GENOMIC DNA]</scope>
</reference>
<dbReference type="Pfam" id="PF00012">
    <property type="entry name" value="HSP70"/>
    <property type="match status" value="1"/>
</dbReference>
<dbReference type="InterPro" id="IPR013126">
    <property type="entry name" value="Hsp_70_fam"/>
</dbReference>
<comment type="similarity">
    <text evidence="1">Belongs to the heat shock protein 70 family.</text>
</comment>
<dbReference type="GO" id="GO:0005524">
    <property type="term" value="F:ATP binding"/>
    <property type="evidence" value="ECO:0007669"/>
    <property type="project" value="UniProtKB-KW"/>
</dbReference>
<dbReference type="PROSITE" id="PS00329">
    <property type="entry name" value="HSP70_2"/>
    <property type="match status" value="1"/>
</dbReference>
<dbReference type="InterPro" id="IPR018181">
    <property type="entry name" value="Heat_shock_70_CS"/>
</dbReference>
<dbReference type="EMBL" id="FUKI01000092">
    <property type="protein sequence ID" value="SJM91452.1"/>
    <property type="molecule type" value="Genomic_DNA"/>
</dbReference>
<dbReference type="PROSITE" id="PS00297">
    <property type="entry name" value="HSP70_1"/>
    <property type="match status" value="1"/>
</dbReference>
<keyword evidence="3" id="KW-0067">ATP-binding</keyword>
<feature type="region of interest" description="Disordered" evidence="4">
    <location>
        <begin position="1"/>
        <end position="43"/>
    </location>
</feature>
<dbReference type="PRINTS" id="PR00301">
    <property type="entry name" value="HEATSHOCK70"/>
</dbReference>
<evidence type="ECO:0000256" key="3">
    <source>
        <dbReference type="ARBA" id="ARBA00022840"/>
    </source>
</evidence>
<evidence type="ECO:0000256" key="1">
    <source>
        <dbReference type="ARBA" id="ARBA00007381"/>
    </source>
</evidence>
<evidence type="ECO:0000256" key="2">
    <source>
        <dbReference type="ARBA" id="ARBA00022741"/>
    </source>
</evidence>
<keyword evidence="6" id="KW-1185">Reference proteome</keyword>